<dbReference type="InterPro" id="IPR005821">
    <property type="entry name" value="Ion_trans_dom"/>
</dbReference>
<keyword evidence="3 6" id="KW-1133">Transmembrane helix</keyword>
<dbReference type="Pfam" id="PF00520">
    <property type="entry name" value="Ion_trans"/>
    <property type="match status" value="2"/>
</dbReference>
<evidence type="ECO:0000256" key="2">
    <source>
        <dbReference type="ARBA" id="ARBA00022692"/>
    </source>
</evidence>
<evidence type="ECO:0000256" key="5">
    <source>
        <dbReference type="SAM" id="MobiDB-lite"/>
    </source>
</evidence>
<dbReference type="GO" id="GO:0005216">
    <property type="term" value="F:monoatomic ion channel activity"/>
    <property type="evidence" value="ECO:0007669"/>
    <property type="project" value="InterPro"/>
</dbReference>
<dbReference type="InterPro" id="IPR027359">
    <property type="entry name" value="Volt_channel_dom_sf"/>
</dbReference>
<feature type="compositionally biased region" description="Acidic residues" evidence="5">
    <location>
        <begin position="757"/>
        <end position="766"/>
    </location>
</feature>
<keyword evidence="2 6" id="KW-0812">Transmembrane</keyword>
<dbReference type="SUPFAM" id="SSF81324">
    <property type="entry name" value="Voltage-gated potassium channels"/>
    <property type="match status" value="2"/>
</dbReference>
<feature type="transmembrane region" description="Helical" evidence="6">
    <location>
        <begin position="91"/>
        <end position="111"/>
    </location>
</feature>
<feature type="transmembrane region" description="Helical" evidence="6">
    <location>
        <begin position="613"/>
        <end position="632"/>
    </location>
</feature>
<feature type="compositionally biased region" description="Polar residues" evidence="5">
    <location>
        <begin position="769"/>
        <end position="781"/>
    </location>
</feature>
<evidence type="ECO:0000256" key="4">
    <source>
        <dbReference type="ARBA" id="ARBA00023136"/>
    </source>
</evidence>
<sequence>MSEPEKSENIPDESAVKEIPNGGNPAKSKEDFDLAAIYVSDAQYNRNIYFDTSPQAVRLYLLYNHWLPKVLLYFFILVDLCLALFEEPAVLPLPSWATMLVELLCLLVFTIRLVHYAKVIPRDKFWKDPKNICIIVILMLTLVDMIIYGALKAADCYGVRWSRVLRPLLLVNVTEGRQLRRAFRSIRNALPQIFYVFLLFMFSVLIFSLMALKLLGKRGLKTIDGTPYFTSYLEIVFDLYVLVTTANSPDVMMPAYNASFVFAIFFILYILINTYIFMSVFLAVVYNNYKKYLKEEVRQLVRAKRHKMVRAFAVLQEQKEEGGEPVVTQANWNQVVHLVRPGISNAHRELLWSVCDDKNQGAIGKVAFVQLADLLNIEVITIKSRPHPLNSLCPALYQSAPSRLLCRMVQHRAFVIVYDLIILVNAVFIGLDEENPMIANSEWAFLALYLLEILLKLYVFEPRAFFSRHSFWNCVSTAQIQSTRFDTIIVVSALVATIVNSTMKSSGGYTSRQILDIVFILRVLRLIRVVDSIKRFRTIINTLIRIGPAILTFGQLIIVVYYIFAMVGMELFKDKVKFFEDPSDPAQLYCGNPLLKGSAFAQLNYCKNNFNNVVSSFILLVELTVVNQWHVLSRGFATVTHMSAIIFFVLFHIMVVIIIINIFVAFVLEAFFVEYSVDKGDLQTALERRIEELELAVAQEKLEDNLVNAMETMDNELGTSQAATPNVPSLMFKIASKRYRTVDALLQRMFEADLDPEDFAENDDPEAQGNGNFANPTFSSA</sequence>
<feature type="transmembrane region" description="Helical" evidence="6">
    <location>
        <begin position="193"/>
        <end position="216"/>
    </location>
</feature>
<feature type="transmembrane region" description="Helical" evidence="6">
    <location>
        <begin position="260"/>
        <end position="286"/>
    </location>
</feature>
<feature type="transmembrane region" description="Helical" evidence="6">
    <location>
        <begin position="543"/>
        <end position="564"/>
    </location>
</feature>
<dbReference type="PANTHER" id="PTHR46726">
    <property type="entry name" value="TWO PORE CHANNEL 3"/>
    <property type="match status" value="1"/>
</dbReference>
<evidence type="ECO:0000313" key="9">
    <source>
        <dbReference type="RefSeq" id="XP_008295531.1"/>
    </source>
</evidence>
<comment type="subcellular location">
    <subcellularLocation>
        <location evidence="1">Membrane</location>
        <topology evidence="1">Multi-pass membrane protein</topology>
    </subcellularLocation>
</comment>
<dbReference type="PANTHER" id="PTHR46726:SF1">
    <property type="entry name" value="TWO-PORE CALCIUM CHANNEL 3"/>
    <property type="match status" value="1"/>
</dbReference>
<name>A0A9Y4NE16_9TELE</name>
<proteinExistence type="predicted"/>
<accession>A0A9Y4NE16</accession>
<dbReference type="RefSeq" id="XP_008295531.1">
    <property type="nucleotide sequence ID" value="XM_008297309.1"/>
</dbReference>
<evidence type="ECO:0000256" key="6">
    <source>
        <dbReference type="SAM" id="Phobius"/>
    </source>
</evidence>
<dbReference type="Gene3D" id="1.20.120.350">
    <property type="entry name" value="Voltage-gated potassium channels. Chain C"/>
    <property type="match status" value="1"/>
</dbReference>
<evidence type="ECO:0000259" key="7">
    <source>
        <dbReference type="Pfam" id="PF00520"/>
    </source>
</evidence>
<evidence type="ECO:0000313" key="8">
    <source>
        <dbReference type="Proteomes" id="UP000694891"/>
    </source>
</evidence>
<organism evidence="8 9">
    <name type="scientific">Stegastes partitus</name>
    <name type="common">bicolor damselfish</name>
    <dbReference type="NCBI Taxonomy" id="144197"/>
    <lineage>
        <taxon>Eukaryota</taxon>
        <taxon>Metazoa</taxon>
        <taxon>Chordata</taxon>
        <taxon>Craniata</taxon>
        <taxon>Vertebrata</taxon>
        <taxon>Euteleostomi</taxon>
        <taxon>Actinopterygii</taxon>
        <taxon>Neopterygii</taxon>
        <taxon>Teleostei</taxon>
        <taxon>Neoteleostei</taxon>
        <taxon>Acanthomorphata</taxon>
        <taxon>Ovalentaria</taxon>
        <taxon>Pomacentridae</taxon>
        <taxon>Stegastes</taxon>
    </lineage>
</organism>
<gene>
    <name evidence="9" type="primary">tpcn3</name>
</gene>
<dbReference type="GO" id="GO:0016020">
    <property type="term" value="C:membrane"/>
    <property type="evidence" value="ECO:0007669"/>
    <property type="project" value="UniProtKB-SubCell"/>
</dbReference>
<evidence type="ECO:0000256" key="3">
    <source>
        <dbReference type="ARBA" id="ARBA00022989"/>
    </source>
</evidence>
<feature type="transmembrane region" description="Helical" evidence="6">
    <location>
        <begin position="413"/>
        <end position="431"/>
    </location>
</feature>
<protein>
    <submittedName>
        <fullName evidence="9">Two pore segment channel 3 isoform X1</fullName>
    </submittedName>
</protein>
<dbReference type="Gene3D" id="1.10.287.70">
    <property type="match status" value="2"/>
</dbReference>
<feature type="region of interest" description="Disordered" evidence="5">
    <location>
        <begin position="757"/>
        <end position="781"/>
    </location>
</feature>
<feature type="domain" description="Ion transport" evidence="7">
    <location>
        <begin position="414"/>
        <end position="674"/>
    </location>
</feature>
<feature type="region of interest" description="Disordered" evidence="5">
    <location>
        <begin position="1"/>
        <end position="27"/>
    </location>
</feature>
<dbReference type="Proteomes" id="UP000694891">
    <property type="component" value="Unplaced"/>
</dbReference>
<keyword evidence="8" id="KW-1185">Reference proteome</keyword>
<feature type="transmembrane region" description="Helical" evidence="6">
    <location>
        <begin position="443"/>
        <end position="460"/>
    </location>
</feature>
<reference evidence="9" key="1">
    <citation type="submission" date="2025-08" db="UniProtKB">
        <authorList>
            <consortium name="RefSeq"/>
        </authorList>
    </citation>
    <scope>IDENTIFICATION</scope>
</reference>
<evidence type="ECO:0000256" key="1">
    <source>
        <dbReference type="ARBA" id="ARBA00004141"/>
    </source>
</evidence>
<keyword evidence="4 6" id="KW-0472">Membrane</keyword>
<feature type="transmembrane region" description="Helical" evidence="6">
    <location>
        <begin position="644"/>
        <end position="668"/>
    </location>
</feature>
<feature type="transmembrane region" description="Helical" evidence="6">
    <location>
        <begin position="66"/>
        <end position="85"/>
    </location>
</feature>
<feature type="domain" description="Ion transport" evidence="7">
    <location>
        <begin position="71"/>
        <end position="292"/>
    </location>
</feature>
<feature type="transmembrane region" description="Helical" evidence="6">
    <location>
        <begin position="228"/>
        <end position="248"/>
    </location>
</feature>
<feature type="transmembrane region" description="Helical" evidence="6">
    <location>
        <begin position="132"/>
        <end position="151"/>
    </location>
</feature>
<dbReference type="AlphaFoldDB" id="A0A9Y4NE16"/>
<dbReference type="CTD" id="557460"/>